<dbReference type="Gene3D" id="3.40.50.300">
    <property type="entry name" value="P-loop containing nucleotide triphosphate hydrolases"/>
    <property type="match status" value="1"/>
</dbReference>
<dbReference type="STRING" id="1122195.SAMN02745164_02245"/>
<reference evidence="5" key="1">
    <citation type="submission" date="2016-11" db="EMBL/GenBank/DDBJ databases">
        <authorList>
            <person name="Varghese N."/>
            <person name="Submissions S."/>
        </authorList>
    </citation>
    <scope>NUCLEOTIDE SEQUENCE [LARGE SCALE GENOMIC DNA]</scope>
    <source>
        <strain evidence="5">DSM 16785</strain>
    </source>
</reference>
<evidence type="ECO:0000259" key="4">
    <source>
        <dbReference type="Pfam" id="PF00005"/>
    </source>
</evidence>
<dbReference type="InterPro" id="IPR027417">
    <property type="entry name" value="P-loop_NTPase"/>
</dbReference>
<keyword evidence="6" id="KW-1185">Reference proteome</keyword>
<evidence type="ECO:0000256" key="3">
    <source>
        <dbReference type="ARBA" id="ARBA00022840"/>
    </source>
</evidence>
<evidence type="ECO:0000256" key="2">
    <source>
        <dbReference type="ARBA" id="ARBA00022741"/>
    </source>
</evidence>
<keyword evidence="1" id="KW-0813">Transport</keyword>
<comment type="caution">
    <text evidence="5">The sequence shown here is derived from an EMBL/GenBank/DDBJ whole genome shotgun (WGS) entry which is preliminary data.</text>
</comment>
<feature type="domain" description="ABC transporter" evidence="4">
    <location>
        <begin position="21"/>
        <end position="45"/>
    </location>
</feature>
<keyword evidence="2" id="KW-0547">Nucleotide-binding</keyword>
<keyword evidence="3" id="KW-0067">ATP-binding</keyword>
<accession>A0A1M5AQ67</accession>
<name>A0A1M5AQ67_MARH1</name>
<evidence type="ECO:0000313" key="6">
    <source>
        <dbReference type="Proteomes" id="UP000184334"/>
    </source>
</evidence>
<gene>
    <name evidence="5" type="ORF">SAMN02745164_02245</name>
</gene>
<dbReference type="Proteomes" id="UP000184334">
    <property type="component" value="Unassembled WGS sequence"/>
</dbReference>
<dbReference type="GO" id="GO:0005524">
    <property type="term" value="F:ATP binding"/>
    <property type="evidence" value="ECO:0007669"/>
    <property type="project" value="UniProtKB-KW"/>
</dbReference>
<dbReference type="InterPro" id="IPR003439">
    <property type="entry name" value="ABC_transporter-like_ATP-bd"/>
</dbReference>
<dbReference type="PANTHER" id="PTHR42939">
    <property type="entry name" value="ABC TRANSPORTER ATP-BINDING PROTEIN ALBC-RELATED"/>
    <property type="match status" value="1"/>
</dbReference>
<dbReference type="InterPro" id="IPR051782">
    <property type="entry name" value="ABC_Transporter_VariousFunc"/>
</dbReference>
<dbReference type="EMBL" id="FQUI01000070">
    <property type="protein sequence ID" value="SHF32379.1"/>
    <property type="molecule type" value="Genomic_DNA"/>
</dbReference>
<organism evidence="5 6">
    <name type="scientific">Marinitoga hydrogenitolerans (strain DSM 16785 / JCM 12826 / AT1271)</name>
    <dbReference type="NCBI Taxonomy" id="1122195"/>
    <lineage>
        <taxon>Bacteria</taxon>
        <taxon>Thermotogati</taxon>
        <taxon>Thermotogota</taxon>
        <taxon>Thermotogae</taxon>
        <taxon>Petrotogales</taxon>
        <taxon>Petrotogaceae</taxon>
        <taxon>Marinitoga</taxon>
    </lineage>
</organism>
<feature type="non-terminal residue" evidence="5">
    <location>
        <position position="45"/>
    </location>
</feature>
<sequence length="45" mass="5003">MENIIEITNLTKIYKNKIKALENINLTINKGEKITIFGPNGAGKT</sequence>
<dbReference type="GO" id="GO:0016887">
    <property type="term" value="F:ATP hydrolysis activity"/>
    <property type="evidence" value="ECO:0007669"/>
    <property type="project" value="InterPro"/>
</dbReference>
<protein>
    <submittedName>
        <fullName evidence="5">ABC transporter</fullName>
    </submittedName>
</protein>
<dbReference type="OrthoDB" id="9804819at2"/>
<dbReference type="PANTHER" id="PTHR42939:SF1">
    <property type="entry name" value="ABC TRANSPORTER ATP-BINDING PROTEIN ALBC-RELATED"/>
    <property type="match status" value="1"/>
</dbReference>
<dbReference type="Pfam" id="PF00005">
    <property type="entry name" value="ABC_tran"/>
    <property type="match status" value="1"/>
</dbReference>
<dbReference type="AlphaFoldDB" id="A0A1M5AQ67"/>
<proteinExistence type="predicted"/>
<dbReference type="SUPFAM" id="SSF52540">
    <property type="entry name" value="P-loop containing nucleoside triphosphate hydrolases"/>
    <property type="match status" value="1"/>
</dbReference>
<evidence type="ECO:0000313" key="5">
    <source>
        <dbReference type="EMBL" id="SHF32379.1"/>
    </source>
</evidence>
<evidence type="ECO:0000256" key="1">
    <source>
        <dbReference type="ARBA" id="ARBA00022448"/>
    </source>
</evidence>